<comment type="similarity">
    <text evidence="2">Belongs to the binding-protein-dependent transport system permease family. FecCD subfamily.</text>
</comment>
<feature type="transmembrane region" description="Helical" evidence="8">
    <location>
        <begin position="6"/>
        <end position="27"/>
    </location>
</feature>
<dbReference type="InterPro" id="IPR000522">
    <property type="entry name" value="ABC_transptr_permease_BtuC"/>
</dbReference>
<evidence type="ECO:0000256" key="6">
    <source>
        <dbReference type="ARBA" id="ARBA00022989"/>
    </source>
</evidence>
<dbReference type="InterPro" id="IPR037294">
    <property type="entry name" value="ABC_BtuC-like"/>
</dbReference>
<protein>
    <submittedName>
        <fullName evidence="9">ABC transporter permease</fullName>
    </submittedName>
</protein>
<dbReference type="GO" id="GO:0022857">
    <property type="term" value="F:transmembrane transporter activity"/>
    <property type="evidence" value="ECO:0007669"/>
    <property type="project" value="InterPro"/>
</dbReference>
<evidence type="ECO:0000313" key="9">
    <source>
        <dbReference type="EMBL" id="TQQ84104.1"/>
    </source>
</evidence>
<evidence type="ECO:0000256" key="2">
    <source>
        <dbReference type="ARBA" id="ARBA00007935"/>
    </source>
</evidence>
<dbReference type="PANTHER" id="PTHR30472:SF27">
    <property type="entry name" value="PETROBACTIN IMPORT SYSTEM PERMEASE PROTEIN YCLN"/>
    <property type="match status" value="1"/>
</dbReference>
<evidence type="ECO:0000256" key="1">
    <source>
        <dbReference type="ARBA" id="ARBA00004651"/>
    </source>
</evidence>
<sequence length="317" mass="34252">MKRVYIISLLIFMSWISLFTGVTDISISGIISGNNHETMVMTISRIPRLLSIIAAGAGMSIAGLIMQNISRNKFVSPTTGATLDSAQLGIVIAMIIIPGASIMAKVSVAFVFAIIGTGLFMSVLGKIKFKNSIFVPLVGIMVGNVIGSVTSMLGYKYNLSQNVSAWMQGDFSMIIKGNYEILYITIPLIFIAYKYAHRFTIAGMGEDFSKNLGLSYKKTVNTGLVIVALITVCIVITAGSIPYIGLIVPNIVSMYKGDNTKNIIMDTALTGIIFVMACDIIGRIIIYPYEISIGLTVGVLGSIIFLYLITRRSSYVS</sequence>
<keyword evidence="6 8" id="KW-1133">Transmembrane helix</keyword>
<dbReference type="OrthoDB" id="9811975at2"/>
<dbReference type="AlphaFoldDB" id="A0A544QTT7"/>
<dbReference type="EMBL" id="SGJB01000016">
    <property type="protein sequence ID" value="TQQ84104.1"/>
    <property type="molecule type" value="Genomic_DNA"/>
</dbReference>
<accession>A0A544QTT7</accession>
<gene>
    <name evidence="9" type="ORF">EXD82_08350</name>
</gene>
<dbReference type="GO" id="GO:0033214">
    <property type="term" value="P:siderophore-iron import into cell"/>
    <property type="evidence" value="ECO:0007669"/>
    <property type="project" value="TreeGrafter"/>
</dbReference>
<dbReference type="GO" id="GO:0005886">
    <property type="term" value="C:plasma membrane"/>
    <property type="evidence" value="ECO:0007669"/>
    <property type="project" value="UniProtKB-SubCell"/>
</dbReference>
<proteinExistence type="inferred from homology"/>
<feature type="transmembrane region" description="Helical" evidence="8">
    <location>
        <begin position="133"/>
        <end position="157"/>
    </location>
</feature>
<evidence type="ECO:0000256" key="3">
    <source>
        <dbReference type="ARBA" id="ARBA00022448"/>
    </source>
</evidence>
<keyword evidence="4" id="KW-1003">Cell membrane</keyword>
<evidence type="ECO:0000313" key="10">
    <source>
        <dbReference type="Proteomes" id="UP000317863"/>
    </source>
</evidence>
<organism evidence="9 10">
    <name type="scientific">Peptacetobacter hominis</name>
    <dbReference type="NCBI Taxonomy" id="2743610"/>
    <lineage>
        <taxon>Bacteria</taxon>
        <taxon>Bacillati</taxon>
        <taxon>Bacillota</taxon>
        <taxon>Clostridia</taxon>
        <taxon>Peptostreptococcales</taxon>
        <taxon>Peptostreptococcaceae</taxon>
        <taxon>Peptacetobacter</taxon>
    </lineage>
</organism>
<comment type="caution">
    <text evidence="9">The sequence shown here is derived from an EMBL/GenBank/DDBJ whole genome shotgun (WGS) entry which is preliminary data.</text>
</comment>
<feature type="transmembrane region" description="Helical" evidence="8">
    <location>
        <begin position="178"/>
        <end position="196"/>
    </location>
</feature>
<dbReference type="Pfam" id="PF01032">
    <property type="entry name" value="FecCD"/>
    <property type="match status" value="1"/>
</dbReference>
<comment type="subcellular location">
    <subcellularLocation>
        <location evidence="1">Cell membrane</location>
        <topology evidence="1">Multi-pass membrane protein</topology>
    </subcellularLocation>
</comment>
<feature type="transmembrane region" description="Helical" evidence="8">
    <location>
        <begin position="224"/>
        <end position="251"/>
    </location>
</feature>
<dbReference type="CDD" id="cd06550">
    <property type="entry name" value="TM_ABC_iron-siderophores_like"/>
    <property type="match status" value="1"/>
</dbReference>
<name>A0A544QTT7_9FIRM</name>
<keyword evidence="10" id="KW-1185">Reference proteome</keyword>
<keyword evidence="3" id="KW-0813">Transport</keyword>
<feature type="transmembrane region" description="Helical" evidence="8">
    <location>
        <begin position="291"/>
        <end position="309"/>
    </location>
</feature>
<keyword evidence="5 8" id="KW-0812">Transmembrane</keyword>
<evidence type="ECO:0000256" key="5">
    <source>
        <dbReference type="ARBA" id="ARBA00022692"/>
    </source>
</evidence>
<dbReference type="Proteomes" id="UP000317863">
    <property type="component" value="Unassembled WGS sequence"/>
</dbReference>
<dbReference type="RefSeq" id="WP_142536459.1">
    <property type="nucleotide sequence ID" value="NZ_SGJB01000016.1"/>
</dbReference>
<dbReference type="PANTHER" id="PTHR30472">
    <property type="entry name" value="FERRIC ENTEROBACTIN TRANSPORT SYSTEM PERMEASE PROTEIN"/>
    <property type="match status" value="1"/>
</dbReference>
<keyword evidence="7 8" id="KW-0472">Membrane</keyword>
<dbReference type="Gene3D" id="1.10.3470.10">
    <property type="entry name" value="ABC transporter involved in vitamin B12 uptake, BtuC"/>
    <property type="match status" value="1"/>
</dbReference>
<evidence type="ECO:0000256" key="7">
    <source>
        <dbReference type="ARBA" id="ARBA00023136"/>
    </source>
</evidence>
<evidence type="ECO:0000256" key="4">
    <source>
        <dbReference type="ARBA" id="ARBA00022475"/>
    </source>
</evidence>
<feature type="transmembrane region" description="Helical" evidence="8">
    <location>
        <begin position="263"/>
        <end position="285"/>
    </location>
</feature>
<dbReference type="SUPFAM" id="SSF81345">
    <property type="entry name" value="ABC transporter involved in vitamin B12 uptake, BtuC"/>
    <property type="match status" value="1"/>
</dbReference>
<reference evidence="9 10" key="1">
    <citation type="submission" date="2019-02" db="EMBL/GenBank/DDBJ databases">
        <title>Peptostreptococcaceae bacterium ZHW00191 nov., a new bacterium isolated from the human gut.</title>
        <authorList>
            <person name="Zhou H.-W."/>
            <person name="Chen X.-J."/>
        </authorList>
    </citation>
    <scope>NUCLEOTIDE SEQUENCE [LARGE SCALE GENOMIC DNA]</scope>
    <source>
        <strain evidence="9 10">ZHW00191</strain>
    </source>
</reference>
<evidence type="ECO:0000256" key="8">
    <source>
        <dbReference type="SAM" id="Phobius"/>
    </source>
</evidence>
<feature type="transmembrane region" description="Helical" evidence="8">
    <location>
        <begin position="48"/>
        <end position="66"/>
    </location>
</feature>
<feature type="transmembrane region" description="Helical" evidence="8">
    <location>
        <begin position="86"/>
        <end position="103"/>
    </location>
</feature>